<dbReference type="Proteomes" id="UP001176941">
    <property type="component" value="Chromosome 26"/>
</dbReference>
<accession>A0ABN8Z380</accession>
<name>A0ABN8Z380_RANTA</name>
<protein>
    <submittedName>
        <fullName evidence="2">Uncharacterized protein</fullName>
    </submittedName>
</protein>
<keyword evidence="3" id="KW-1185">Reference proteome</keyword>
<evidence type="ECO:0000313" key="3">
    <source>
        <dbReference type="Proteomes" id="UP001176941"/>
    </source>
</evidence>
<sequence>MGPQGRGGGGTLPLPSEPGSSFTCSEEAATLSSTLWPPSPQRQLPGGEPTEGELGPWGAVGIAGPASTGSTGQRADRSRVLFCGSRGLSEEAPHASGGGVVWV</sequence>
<feature type="compositionally biased region" description="Gly residues" evidence="1">
    <location>
        <begin position="1"/>
        <end position="11"/>
    </location>
</feature>
<feature type="compositionally biased region" description="Polar residues" evidence="1">
    <location>
        <begin position="18"/>
        <end position="36"/>
    </location>
</feature>
<evidence type="ECO:0000313" key="2">
    <source>
        <dbReference type="EMBL" id="CAI9167406.1"/>
    </source>
</evidence>
<dbReference type="EMBL" id="OX459962">
    <property type="protein sequence ID" value="CAI9167406.1"/>
    <property type="molecule type" value="Genomic_DNA"/>
</dbReference>
<evidence type="ECO:0000256" key="1">
    <source>
        <dbReference type="SAM" id="MobiDB-lite"/>
    </source>
</evidence>
<feature type="compositionally biased region" description="Low complexity" evidence="1">
    <location>
        <begin position="45"/>
        <end position="57"/>
    </location>
</feature>
<proteinExistence type="predicted"/>
<gene>
    <name evidence="2" type="ORF">MRATA1EN1_LOCUS16368</name>
</gene>
<organism evidence="2 3">
    <name type="scientific">Rangifer tarandus platyrhynchus</name>
    <name type="common">Svalbard reindeer</name>
    <dbReference type="NCBI Taxonomy" id="3082113"/>
    <lineage>
        <taxon>Eukaryota</taxon>
        <taxon>Metazoa</taxon>
        <taxon>Chordata</taxon>
        <taxon>Craniata</taxon>
        <taxon>Vertebrata</taxon>
        <taxon>Euteleostomi</taxon>
        <taxon>Mammalia</taxon>
        <taxon>Eutheria</taxon>
        <taxon>Laurasiatheria</taxon>
        <taxon>Artiodactyla</taxon>
        <taxon>Ruminantia</taxon>
        <taxon>Pecora</taxon>
        <taxon>Cervidae</taxon>
        <taxon>Odocoileinae</taxon>
        <taxon>Rangifer</taxon>
    </lineage>
</organism>
<reference evidence="2" key="1">
    <citation type="submission" date="2023-04" db="EMBL/GenBank/DDBJ databases">
        <authorList>
            <consortium name="ELIXIR-Norway"/>
        </authorList>
    </citation>
    <scope>NUCLEOTIDE SEQUENCE [LARGE SCALE GENOMIC DNA]</scope>
</reference>
<feature type="region of interest" description="Disordered" evidence="1">
    <location>
        <begin position="1"/>
        <end position="75"/>
    </location>
</feature>